<name>A0A9P5SL66_9FUNG</name>
<organism evidence="3 4">
    <name type="scientific">Podila minutissima</name>
    <dbReference type="NCBI Taxonomy" id="64525"/>
    <lineage>
        <taxon>Eukaryota</taxon>
        <taxon>Fungi</taxon>
        <taxon>Fungi incertae sedis</taxon>
        <taxon>Mucoromycota</taxon>
        <taxon>Mortierellomycotina</taxon>
        <taxon>Mortierellomycetes</taxon>
        <taxon>Mortierellales</taxon>
        <taxon>Mortierellaceae</taxon>
        <taxon>Podila</taxon>
    </lineage>
</organism>
<comment type="caution">
    <text evidence="3">The sequence shown here is derived from an EMBL/GenBank/DDBJ whole genome shotgun (WGS) entry which is preliminary data.</text>
</comment>
<sequence>MVATRRTTSTNKDTSPEKTVRIKKNGKSLPVPTVHIVNATSLKTKKASPSRKANLDKNPESLSKDTSTSKDKASQPTRKSSRRSGSPPKDEETIVALEITSIAKLAIQSLANAVAGIDIQEQKTQPVVKAEISTPLDIKDPATAAKATSDSTHQVVKPSTEPRAGAQGQKRKYSRKIMVIKAEEDTLQEEEEKEEEEQEEEAESDENTDYSDRDGDFGSPTKRRQSTSKESAKPVKMLKAGISDYERERLENIKRNQEMLQFLQLPATSAVIQVATLEGKPKKEIEAQDKVATPSPKRIPKQRERKEVASLEIGENDDTVDSGESRQKESGSSPKAASGDITQETDGNDSDEENPGNLMSGDLFFDKETRDNAIRVDGHYKGWIHPEVLARYGFEKSAQDAWQAHGGGTFSFKDPLGDMNGEGATSLAGSHLKSKSKRPKHDARMVSKAMFKKNPNAYFYRHNEPGQEQWTGDWTLEEREIFLQVARDHGCGDKWGLFASHIPHRVGYQCSNFYRQVVLPEGLVFDPNYEYTSRGKPIYCGKYNQRRS</sequence>
<dbReference type="AlphaFoldDB" id="A0A9P5SL66"/>
<feature type="region of interest" description="Disordered" evidence="1">
    <location>
        <begin position="139"/>
        <end position="245"/>
    </location>
</feature>
<proteinExistence type="predicted"/>
<keyword evidence="4" id="KW-1185">Reference proteome</keyword>
<accession>A0A9P5SL66</accession>
<dbReference type="PROSITE" id="PS50090">
    <property type="entry name" value="MYB_LIKE"/>
    <property type="match status" value="1"/>
</dbReference>
<feature type="compositionally biased region" description="Basic and acidic residues" evidence="1">
    <location>
        <begin position="53"/>
        <end position="73"/>
    </location>
</feature>
<feature type="compositionally biased region" description="Polar residues" evidence="1">
    <location>
        <begin position="1"/>
        <end position="13"/>
    </location>
</feature>
<dbReference type="Proteomes" id="UP000696485">
    <property type="component" value="Unassembled WGS sequence"/>
</dbReference>
<dbReference type="InterPro" id="IPR009057">
    <property type="entry name" value="Homeodomain-like_sf"/>
</dbReference>
<evidence type="ECO:0000256" key="1">
    <source>
        <dbReference type="SAM" id="MobiDB-lite"/>
    </source>
</evidence>
<dbReference type="CDD" id="cd00167">
    <property type="entry name" value="SANT"/>
    <property type="match status" value="1"/>
</dbReference>
<feature type="domain" description="Myb-like" evidence="2">
    <location>
        <begin position="472"/>
        <end position="518"/>
    </location>
</feature>
<gene>
    <name evidence="3" type="ORF">BG006_004449</name>
</gene>
<dbReference type="InterPro" id="IPR001005">
    <property type="entry name" value="SANT/Myb"/>
</dbReference>
<dbReference type="SUPFAM" id="SSF46689">
    <property type="entry name" value="Homeodomain-like"/>
    <property type="match status" value="1"/>
</dbReference>
<evidence type="ECO:0000313" key="3">
    <source>
        <dbReference type="EMBL" id="KAF9332679.1"/>
    </source>
</evidence>
<reference evidence="3" key="1">
    <citation type="journal article" date="2020" name="Fungal Divers.">
        <title>Resolving the Mortierellaceae phylogeny through synthesis of multi-gene phylogenetics and phylogenomics.</title>
        <authorList>
            <person name="Vandepol N."/>
            <person name="Liber J."/>
            <person name="Desiro A."/>
            <person name="Na H."/>
            <person name="Kennedy M."/>
            <person name="Barry K."/>
            <person name="Grigoriev I.V."/>
            <person name="Miller A.N."/>
            <person name="O'Donnell K."/>
            <person name="Stajich J.E."/>
            <person name="Bonito G."/>
        </authorList>
    </citation>
    <scope>NUCLEOTIDE SEQUENCE</scope>
    <source>
        <strain evidence="3">NVP1</strain>
    </source>
</reference>
<feature type="compositionally biased region" description="Acidic residues" evidence="1">
    <location>
        <begin position="185"/>
        <end position="209"/>
    </location>
</feature>
<dbReference type="Gene3D" id="1.10.10.60">
    <property type="entry name" value="Homeodomain-like"/>
    <property type="match status" value="1"/>
</dbReference>
<evidence type="ECO:0000259" key="2">
    <source>
        <dbReference type="PROSITE" id="PS50090"/>
    </source>
</evidence>
<feature type="region of interest" description="Disordered" evidence="1">
    <location>
        <begin position="1"/>
        <end position="92"/>
    </location>
</feature>
<protein>
    <recommendedName>
        <fullName evidence="2">Myb-like domain-containing protein</fullName>
    </recommendedName>
</protein>
<dbReference type="Pfam" id="PF00249">
    <property type="entry name" value="Myb_DNA-binding"/>
    <property type="match status" value="1"/>
</dbReference>
<feature type="region of interest" description="Disordered" evidence="1">
    <location>
        <begin position="279"/>
        <end position="363"/>
    </location>
</feature>
<evidence type="ECO:0000313" key="4">
    <source>
        <dbReference type="Proteomes" id="UP000696485"/>
    </source>
</evidence>
<feature type="compositionally biased region" description="Polar residues" evidence="1">
    <location>
        <begin position="330"/>
        <end position="345"/>
    </location>
</feature>
<dbReference type="EMBL" id="JAAAUY010000246">
    <property type="protein sequence ID" value="KAF9332679.1"/>
    <property type="molecule type" value="Genomic_DNA"/>
</dbReference>
<feature type="compositionally biased region" description="Basic and acidic residues" evidence="1">
    <location>
        <begin position="279"/>
        <end position="289"/>
    </location>
</feature>